<dbReference type="PANTHER" id="PTHR12631:SF10">
    <property type="entry name" value="BETA-XYLOSIDASE-LIKE PROTEIN-RELATED"/>
    <property type="match status" value="1"/>
</dbReference>
<dbReference type="EMBL" id="BBZA01000048">
    <property type="protein sequence ID" value="GAP62337.1"/>
    <property type="molecule type" value="Genomic_DNA"/>
</dbReference>
<dbReference type="Gene3D" id="3.20.20.80">
    <property type="entry name" value="Glycosidases"/>
    <property type="match status" value="1"/>
</dbReference>
<dbReference type="Proteomes" id="UP000050502">
    <property type="component" value="Unassembled WGS sequence"/>
</dbReference>
<dbReference type="InterPro" id="IPR001547">
    <property type="entry name" value="Glyco_hydro_5"/>
</dbReference>
<feature type="chain" id="PRO_5010428755" description="Fibronectin type-III domain-containing protein" evidence="3">
    <location>
        <begin position="25"/>
        <end position="764"/>
    </location>
</feature>
<dbReference type="InterPro" id="IPR017853">
    <property type="entry name" value="GH"/>
</dbReference>
<keyword evidence="7" id="KW-1185">Reference proteome</keyword>
<evidence type="ECO:0000313" key="7">
    <source>
        <dbReference type="Proteomes" id="UP000037784"/>
    </source>
</evidence>
<evidence type="ECO:0000313" key="6">
    <source>
        <dbReference type="EMBL" id="KPL87301.1"/>
    </source>
</evidence>
<dbReference type="GO" id="GO:0000272">
    <property type="term" value="P:polysaccharide catabolic process"/>
    <property type="evidence" value="ECO:0007669"/>
    <property type="project" value="InterPro"/>
</dbReference>
<gene>
    <name evidence="5" type="ORF">ARMA_0760</name>
    <name evidence="6" type="ORF">SE16_12500</name>
</gene>
<evidence type="ECO:0000256" key="3">
    <source>
        <dbReference type="SAM" id="SignalP"/>
    </source>
</evidence>
<keyword evidence="2" id="KW-0326">Glycosidase</keyword>
<reference evidence="7" key="3">
    <citation type="submission" date="2015-08" db="EMBL/GenBank/DDBJ databases">
        <title>Draft Genome Sequence of a Heterotrophic Facultative Anaerobic Bacterium Ardenticatena maritima Strain 110S.</title>
        <authorList>
            <person name="Kawaichi S."/>
            <person name="Yoshida T."/>
            <person name="Sako Y."/>
            <person name="Nakamura R."/>
        </authorList>
    </citation>
    <scope>NUCLEOTIDE SEQUENCE [LARGE SCALE GENOMIC DNA]</scope>
    <source>
        <strain evidence="7">110S</strain>
    </source>
</reference>
<keyword evidence="1" id="KW-0378">Hydrolase</keyword>
<dbReference type="InterPro" id="IPR036116">
    <property type="entry name" value="FN3_sf"/>
</dbReference>
<dbReference type="CDD" id="cd00063">
    <property type="entry name" value="FN3"/>
    <property type="match status" value="1"/>
</dbReference>
<dbReference type="STRING" id="872965.SE16_12500"/>
<dbReference type="OrthoDB" id="135264at2"/>
<evidence type="ECO:0000256" key="1">
    <source>
        <dbReference type="ARBA" id="ARBA00022801"/>
    </source>
</evidence>
<dbReference type="AlphaFoldDB" id="A0A0M9UBX7"/>
<evidence type="ECO:0000256" key="2">
    <source>
        <dbReference type="ARBA" id="ARBA00023295"/>
    </source>
</evidence>
<dbReference type="PANTHER" id="PTHR12631">
    <property type="entry name" value="ALPHA-L-IDURONIDASE"/>
    <property type="match status" value="1"/>
</dbReference>
<evidence type="ECO:0000313" key="8">
    <source>
        <dbReference type="Proteomes" id="UP000050502"/>
    </source>
</evidence>
<protein>
    <recommendedName>
        <fullName evidence="4">Fibronectin type-III domain-containing protein</fullName>
    </recommendedName>
</protein>
<feature type="domain" description="Fibronectin type-III" evidence="4">
    <location>
        <begin position="447"/>
        <end position="536"/>
    </location>
</feature>
<dbReference type="EMBL" id="LGKN01000006">
    <property type="protein sequence ID" value="KPL87301.1"/>
    <property type="molecule type" value="Genomic_DNA"/>
</dbReference>
<sequence>MPMRRFAHLLASALVCFFLLGRDAAAPVAAQAPADGDPRFGLVLVPPREPWLGLAYAAGARTIRYQVNWWDVEPAPGLFDWRETDAAIRAYRNAGFEVSVIVHAPPPWARLVGYKWVPNNLDRPWDDPANFWGRFVFAVAERYRGQVASYEIFNEPDLAIYWDGSPAQYAQLLAVAARAIRAADPNATIIMAGMAHWVNPGFAEGVLQALHTMPDAAQNGFFFDISAWHWYTHPDNLTTRTEWVRDLLARYGMGDKPIWVNETNLPVWGIGGHPVTPMRGYGTPAQQAAFIVQAFTNAFAAGVERVFVFRLDDSDMDERFGLVSNDGVIRPGYTAYATTARWLSHARFVSREQVGDLLITTFRRGNDEHIRVIWNTAPQPVAVWVPAVAAQATLSTPDGRELRLTAQPGAGYLLTFDAATALPEESQPTIGGSPLFLVERAPDPSRPLVEMQPLPALSASTAITLTWHASHPGNVPIVAYEVEVRADDGAWVRYTSTTEPRAVVRGESGHRYGFRVMAVDANGNRSLVPPNDTPMAETFIGARLFGRLVDFADRPLPHEPVCLRTACTLTDANGTFAFDTVPAGRHLLEAPSLGVRRVLTLENGQTTDLGALTPPLKGGWLRDSDFEHPDDAWTASTDRPYRLRVPNVGMVLHMPGGSSIGQRLTIPAEAHEPLLRMRYRSERGRVRVSILPLDGVRRAPVVVFEGSGTAGEWRTIVHPLSAWRGTPLLLSVSAPDVGTLVQIDWLWVGENVRPQHHFLPLVVR</sequence>
<evidence type="ECO:0000313" key="5">
    <source>
        <dbReference type="EMBL" id="GAP62337.1"/>
    </source>
</evidence>
<accession>A0A0M9UBX7</accession>
<keyword evidence="3" id="KW-0732">Signal</keyword>
<dbReference type="Proteomes" id="UP000037784">
    <property type="component" value="Unassembled WGS sequence"/>
</dbReference>
<dbReference type="Pfam" id="PF00150">
    <property type="entry name" value="Cellulase"/>
    <property type="match status" value="1"/>
</dbReference>
<dbReference type="InterPro" id="IPR013783">
    <property type="entry name" value="Ig-like_fold"/>
</dbReference>
<reference evidence="6 8" key="2">
    <citation type="submission" date="2015-07" db="EMBL/GenBank/DDBJ databases">
        <title>Whole genome sequence of Ardenticatena maritima DSM 23922.</title>
        <authorList>
            <person name="Hemp J."/>
            <person name="Ward L.M."/>
            <person name="Pace L.A."/>
            <person name="Fischer W.W."/>
        </authorList>
    </citation>
    <scope>NUCLEOTIDE SEQUENCE [LARGE SCALE GENOMIC DNA]</scope>
    <source>
        <strain evidence="6 8">110S</strain>
    </source>
</reference>
<reference evidence="5 7" key="1">
    <citation type="journal article" date="2015" name="Genome Announc.">
        <title>Draft Genome Sequence of a Heterotrophic Facultative Anaerobic Thermophilic Bacterium, Ardenticatena maritima Strain 110ST.</title>
        <authorList>
            <person name="Kawaichi S."/>
            <person name="Yoshida T."/>
            <person name="Sako Y."/>
            <person name="Nakamura R."/>
        </authorList>
    </citation>
    <scope>NUCLEOTIDE SEQUENCE [LARGE SCALE GENOMIC DNA]</scope>
    <source>
        <strain evidence="5 7">110S</strain>
    </source>
</reference>
<comment type="caution">
    <text evidence="5">The sequence shown here is derived from an EMBL/GenBank/DDBJ whole genome shotgun (WGS) entry which is preliminary data.</text>
</comment>
<evidence type="ECO:0000259" key="4">
    <source>
        <dbReference type="PROSITE" id="PS50853"/>
    </source>
</evidence>
<feature type="signal peptide" evidence="3">
    <location>
        <begin position="1"/>
        <end position="24"/>
    </location>
</feature>
<organism evidence="5 7">
    <name type="scientific">Ardenticatena maritima</name>
    <dbReference type="NCBI Taxonomy" id="872965"/>
    <lineage>
        <taxon>Bacteria</taxon>
        <taxon>Bacillati</taxon>
        <taxon>Chloroflexota</taxon>
        <taxon>Ardenticatenia</taxon>
        <taxon>Ardenticatenales</taxon>
        <taxon>Ardenticatenaceae</taxon>
        <taxon>Ardenticatena</taxon>
    </lineage>
</organism>
<dbReference type="InterPro" id="IPR003961">
    <property type="entry name" value="FN3_dom"/>
</dbReference>
<dbReference type="PROSITE" id="PS50853">
    <property type="entry name" value="FN3"/>
    <property type="match status" value="1"/>
</dbReference>
<dbReference type="Gene3D" id="2.60.40.10">
    <property type="entry name" value="Immunoglobulins"/>
    <property type="match status" value="1"/>
</dbReference>
<dbReference type="GO" id="GO:0004553">
    <property type="term" value="F:hydrolase activity, hydrolyzing O-glycosyl compounds"/>
    <property type="evidence" value="ECO:0007669"/>
    <property type="project" value="InterPro"/>
</dbReference>
<dbReference type="RefSeq" id="WP_054492272.1">
    <property type="nucleotide sequence ID" value="NZ_BBZA01000048.1"/>
</dbReference>
<dbReference type="InterPro" id="IPR051923">
    <property type="entry name" value="Glycosyl_Hydrolase_39"/>
</dbReference>
<dbReference type="SUPFAM" id="SSF51445">
    <property type="entry name" value="(Trans)glycosidases"/>
    <property type="match status" value="1"/>
</dbReference>
<proteinExistence type="predicted"/>
<name>A0A0M9UBX7_9CHLR</name>
<dbReference type="SUPFAM" id="SSF49265">
    <property type="entry name" value="Fibronectin type III"/>
    <property type="match status" value="1"/>
</dbReference>
<dbReference type="InParanoid" id="A0A0M9UBX7"/>